<comment type="caution">
    <text evidence="2">The sequence shown here is derived from an EMBL/GenBank/DDBJ whole genome shotgun (WGS) entry which is preliminary data.</text>
</comment>
<evidence type="ECO:0000313" key="3">
    <source>
        <dbReference type="Proteomes" id="UP000467841"/>
    </source>
</evidence>
<evidence type="ECO:0000313" key="2">
    <source>
        <dbReference type="EMBL" id="CAA7041298.1"/>
    </source>
</evidence>
<dbReference type="InterPro" id="IPR026960">
    <property type="entry name" value="RVT-Znf"/>
</dbReference>
<name>A0A6D2JMX9_9BRAS</name>
<dbReference type="OrthoDB" id="1113032at2759"/>
<dbReference type="Proteomes" id="UP000467841">
    <property type="component" value="Unassembled WGS sequence"/>
</dbReference>
<proteinExistence type="predicted"/>
<reference evidence="2" key="1">
    <citation type="submission" date="2020-01" db="EMBL/GenBank/DDBJ databases">
        <authorList>
            <person name="Mishra B."/>
        </authorList>
    </citation>
    <scope>NUCLEOTIDE SEQUENCE [LARGE SCALE GENOMIC DNA]</scope>
</reference>
<gene>
    <name evidence="2" type="ORF">MERR_LOCUS28533</name>
</gene>
<dbReference type="PANTHER" id="PTHR33116:SF86">
    <property type="entry name" value="REVERSE TRANSCRIPTASE DOMAIN-CONTAINING PROTEIN"/>
    <property type="match status" value="1"/>
</dbReference>
<dbReference type="EMBL" id="CACVBM020001241">
    <property type="protein sequence ID" value="CAA7041298.1"/>
    <property type="molecule type" value="Genomic_DNA"/>
</dbReference>
<dbReference type="AlphaFoldDB" id="A0A6D2JMX9"/>
<protein>
    <recommendedName>
        <fullName evidence="1">Reverse transcriptase zinc-binding domain-containing protein</fullName>
    </recommendedName>
</protein>
<sequence length="330" mass="37920">MHWLAWRKLCRHKTDGGLGFRVIEDFNTALLAKQLWRLMDNPDSLFAKVFKGRYFRNSTPLDPIRSYSPSYGWQSIVSARPLVCKGLIKRVGSGSSISVWYDPWISDSCPRPAICKGINYYPHLTVNQLINSQTSTWNRPLLQQFFESEEITRITGITVATGYKPDTWGWFYTTTGRYTVKSGYTVLQELSQMRGHYQSLDRTLGDCKRNPGSRGMRVDPLCVRCGMGDETINHMLFECPPARQAWALSPIPTPPQFFPTGALYSNMAHLFWNLPDNDDMLMYPWLLWFIWKARNYKVFSNDDQNPQEVMESAITESRAWVAAQTVADGV</sequence>
<accession>A0A6D2JMX9</accession>
<keyword evidence="3" id="KW-1185">Reference proteome</keyword>
<organism evidence="2 3">
    <name type="scientific">Microthlaspi erraticum</name>
    <dbReference type="NCBI Taxonomy" id="1685480"/>
    <lineage>
        <taxon>Eukaryota</taxon>
        <taxon>Viridiplantae</taxon>
        <taxon>Streptophyta</taxon>
        <taxon>Embryophyta</taxon>
        <taxon>Tracheophyta</taxon>
        <taxon>Spermatophyta</taxon>
        <taxon>Magnoliopsida</taxon>
        <taxon>eudicotyledons</taxon>
        <taxon>Gunneridae</taxon>
        <taxon>Pentapetalae</taxon>
        <taxon>rosids</taxon>
        <taxon>malvids</taxon>
        <taxon>Brassicales</taxon>
        <taxon>Brassicaceae</taxon>
        <taxon>Coluteocarpeae</taxon>
        <taxon>Microthlaspi</taxon>
    </lineage>
</organism>
<dbReference type="PANTHER" id="PTHR33116">
    <property type="entry name" value="REVERSE TRANSCRIPTASE ZINC-BINDING DOMAIN-CONTAINING PROTEIN-RELATED-RELATED"/>
    <property type="match status" value="1"/>
</dbReference>
<feature type="domain" description="Reverse transcriptase zinc-binding" evidence="1">
    <location>
        <begin position="212"/>
        <end position="246"/>
    </location>
</feature>
<dbReference type="Pfam" id="PF13966">
    <property type="entry name" value="zf-RVT"/>
    <property type="match status" value="1"/>
</dbReference>
<evidence type="ECO:0000259" key="1">
    <source>
        <dbReference type="Pfam" id="PF13966"/>
    </source>
</evidence>